<evidence type="ECO:0000313" key="3">
    <source>
        <dbReference type="Proteomes" id="UP000318741"/>
    </source>
</evidence>
<organism evidence="2 3">
    <name type="scientific">Alienimonas californiensis</name>
    <dbReference type="NCBI Taxonomy" id="2527989"/>
    <lineage>
        <taxon>Bacteria</taxon>
        <taxon>Pseudomonadati</taxon>
        <taxon>Planctomycetota</taxon>
        <taxon>Planctomycetia</taxon>
        <taxon>Planctomycetales</taxon>
        <taxon>Planctomycetaceae</taxon>
        <taxon>Alienimonas</taxon>
    </lineage>
</organism>
<name>A0A517P617_9PLAN</name>
<dbReference type="AlphaFoldDB" id="A0A517P617"/>
<proteinExistence type="predicted"/>
<sequence length="100" mass="10567">MIQALPKSSPTVPSAPFSARTSLTLLCGDQEVAVSEIGPGFLSLQKPSDLPPGPATVRATVNGQEHRWAVVIPEGLDPTATEVMLPTLGPENYSRDEEAE</sequence>
<evidence type="ECO:0000313" key="2">
    <source>
        <dbReference type="EMBL" id="QDT14830.1"/>
    </source>
</evidence>
<dbReference type="KEGG" id="acaf:CA12_09100"/>
<dbReference type="EMBL" id="CP036265">
    <property type="protein sequence ID" value="QDT14830.1"/>
    <property type="molecule type" value="Genomic_DNA"/>
</dbReference>
<protein>
    <submittedName>
        <fullName evidence="2">Uncharacterized protein</fullName>
    </submittedName>
</protein>
<keyword evidence="3" id="KW-1185">Reference proteome</keyword>
<feature type="region of interest" description="Disordered" evidence="1">
    <location>
        <begin position="81"/>
        <end position="100"/>
    </location>
</feature>
<dbReference type="Proteomes" id="UP000318741">
    <property type="component" value="Chromosome"/>
</dbReference>
<evidence type="ECO:0000256" key="1">
    <source>
        <dbReference type="SAM" id="MobiDB-lite"/>
    </source>
</evidence>
<accession>A0A517P617</accession>
<dbReference type="OrthoDB" id="9969197at2"/>
<dbReference type="RefSeq" id="WP_145357685.1">
    <property type="nucleotide sequence ID" value="NZ_CP036265.1"/>
</dbReference>
<reference evidence="2 3" key="1">
    <citation type="submission" date="2019-02" db="EMBL/GenBank/DDBJ databases">
        <title>Deep-cultivation of Planctomycetes and their phenomic and genomic characterization uncovers novel biology.</title>
        <authorList>
            <person name="Wiegand S."/>
            <person name="Jogler M."/>
            <person name="Boedeker C."/>
            <person name="Pinto D."/>
            <person name="Vollmers J."/>
            <person name="Rivas-Marin E."/>
            <person name="Kohn T."/>
            <person name="Peeters S.H."/>
            <person name="Heuer A."/>
            <person name="Rast P."/>
            <person name="Oberbeckmann S."/>
            <person name="Bunk B."/>
            <person name="Jeske O."/>
            <person name="Meyerdierks A."/>
            <person name="Storesund J.E."/>
            <person name="Kallscheuer N."/>
            <person name="Luecker S."/>
            <person name="Lage O.M."/>
            <person name="Pohl T."/>
            <person name="Merkel B.J."/>
            <person name="Hornburger P."/>
            <person name="Mueller R.-W."/>
            <person name="Bruemmer F."/>
            <person name="Labrenz M."/>
            <person name="Spormann A.M."/>
            <person name="Op den Camp H."/>
            <person name="Overmann J."/>
            <person name="Amann R."/>
            <person name="Jetten M.S.M."/>
            <person name="Mascher T."/>
            <person name="Medema M.H."/>
            <person name="Devos D.P."/>
            <person name="Kaster A.-K."/>
            <person name="Ovreas L."/>
            <person name="Rohde M."/>
            <person name="Galperin M.Y."/>
            <person name="Jogler C."/>
        </authorList>
    </citation>
    <scope>NUCLEOTIDE SEQUENCE [LARGE SCALE GENOMIC DNA]</scope>
    <source>
        <strain evidence="2 3">CA12</strain>
    </source>
</reference>
<gene>
    <name evidence="2" type="ORF">CA12_09100</name>
</gene>